<feature type="region of interest" description="Disordered" evidence="15">
    <location>
        <begin position="1594"/>
        <end position="1665"/>
    </location>
</feature>
<dbReference type="SMART" id="SM00220">
    <property type="entry name" value="S_TKc"/>
    <property type="match status" value="1"/>
</dbReference>
<keyword evidence="12" id="KW-0460">Magnesium</keyword>
<dbReference type="Bgee" id="ENSGACG00000016026">
    <property type="expression patterns" value="Expressed in telencephalon and 3 other cell types or tissues"/>
</dbReference>
<dbReference type="STRING" id="69293.ENSGACP00000021149"/>
<dbReference type="GO" id="GO:0035556">
    <property type="term" value="P:intracellular signal transduction"/>
    <property type="evidence" value="ECO:0007669"/>
    <property type="project" value="TreeGrafter"/>
</dbReference>
<feature type="region of interest" description="Disordered" evidence="15">
    <location>
        <begin position="1251"/>
        <end position="1497"/>
    </location>
</feature>
<dbReference type="InterPro" id="IPR036034">
    <property type="entry name" value="PDZ_sf"/>
</dbReference>
<dbReference type="FunFam" id="1.20.1480.20:FF:000001">
    <property type="entry name" value="microtubule-associated serine/threonine-protein kinase 4 isoform X1"/>
    <property type="match status" value="1"/>
</dbReference>
<dbReference type="GO" id="GO:0005524">
    <property type="term" value="F:ATP binding"/>
    <property type="evidence" value="ECO:0007669"/>
    <property type="project" value="UniProtKB-KW"/>
</dbReference>
<evidence type="ECO:0000259" key="17">
    <source>
        <dbReference type="PROSITE" id="PS50106"/>
    </source>
</evidence>
<feature type="region of interest" description="Disordered" evidence="15">
    <location>
        <begin position="1134"/>
        <end position="1225"/>
    </location>
</feature>
<evidence type="ECO:0000256" key="15">
    <source>
        <dbReference type="SAM" id="MobiDB-lite"/>
    </source>
</evidence>
<dbReference type="GO" id="GO:0004674">
    <property type="term" value="F:protein serine/threonine kinase activity"/>
    <property type="evidence" value="ECO:0007669"/>
    <property type="project" value="UniProtKB-KW"/>
</dbReference>
<keyword evidence="7" id="KW-0597">Phosphoprotein</keyword>
<feature type="compositionally biased region" description="Polar residues" evidence="15">
    <location>
        <begin position="1067"/>
        <end position="1078"/>
    </location>
</feature>
<comment type="subcellular location">
    <subcellularLocation>
        <location evidence="2">Cytoplasm</location>
    </subcellularLocation>
</comment>
<dbReference type="InterPro" id="IPR015022">
    <property type="entry name" value="MAST_pre-PK_dom"/>
</dbReference>
<evidence type="ECO:0000256" key="5">
    <source>
        <dbReference type="ARBA" id="ARBA00022490"/>
    </source>
</evidence>
<feature type="region of interest" description="Disordered" evidence="15">
    <location>
        <begin position="998"/>
        <end position="1117"/>
    </location>
</feature>
<evidence type="ECO:0000256" key="11">
    <source>
        <dbReference type="ARBA" id="ARBA00022840"/>
    </source>
</evidence>
<evidence type="ECO:0000313" key="20">
    <source>
        <dbReference type="Proteomes" id="UP000007635"/>
    </source>
</evidence>
<feature type="compositionally biased region" description="Low complexity" evidence="15">
    <location>
        <begin position="1087"/>
        <end position="1107"/>
    </location>
</feature>
<dbReference type="InterPro" id="IPR050236">
    <property type="entry name" value="Ser_Thr_kinase_AGC"/>
</dbReference>
<dbReference type="FunFam" id="1.10.510.10:FF:000012">
    <property type="entry name" value="microtubule-associated serine/threonine-protein kinase 2 isoform X1"/>
    <property type="match status" value="1"/>
</dbReference>
<reference evidence="19" key="2">
    <citation type="submission" date="2025-08" db="UniProtKB">
        <authorList>
            <consortium name="Ensembl"/>
        </authorList>
    </citation>
    <scope>IDENTIFICATION</scope>
</reference>
<dbReference type="GO" id="GO:0007010">
    <property type="term" value="P:cytoskeleton organization"/>
    <property type="evidence" value="ECO:0007669"/>
    <property type="project" value="TreeGrafter"/>
</dbReference>
<keyword evidence="6" id="KW-0723">Serine/threonine-protein kinase</keyword>
<proteinExistence type="inferred from homology"/>
<feature type="compositionally biased region" description="Polar residues" evidence="15">
    <location>
        <begin position="14"/>
        <end position="29"/>
    </location>
</feature>
<comment type="cofactor">
    <cofactor evidence="1">
        <name>Mg(2+)</name>
        <dbReference type="ChEBI" id="CHEBI:18420"/>
    </cofactor>
</comment>
<dbReference type="GO" id="GO:0005737">
    <property type="term" value="C:cytoplasm"/>
    <property type="evidence" value="ECO:0007669"/>
    <property type="project" value="UniProtKB-SubCell"/>
</dbReference>
<dbReference type="FunFam" id="3.30.200.20:FF:000012">
    <property type="entry name" value="microtubule-associated serine/threonine-protein kinase 2 isoform X1"/>
    <property type="match status" value="1"/>
</dbReference>
<dbReference type="InterPro" id="IPR011009">
    <property type="entry name" value="Kinase-like_dom_sf"/>
</dbReference>
<evidence type="ECO:0000256" key="9">
    <source>
        <dbReference type="ARBA" id="ARBA00022741"/>
    </source>
</evidence>
<evidence type="ECO:0000256" key="14">
    <source>
        <dbReference type="ARBA" id="ARBA00048679"/>
    </source>
</evidence>
<evidence type="ECO:0000256" key="6">
    <source>
        <dbReference type="ARBA" id="ARBA00022527"/>
    </source>
</evidence>
<feature type="compositionally biased region" description="Polar residues" evidence="15">
    <location>
        <begin position="1162"/>
        <end position="1171"/>
    </location>
</feature>
<evidence type="ECO:0000313" key="19">
    <source>
        <dbReference type="Ensembl" id="ENSGACP00000021149.2"/>
    </source>
</evidence>
<dbReference type="SUPFAM" id="SSF56112">
    <property type="entry name" value="Protein kinase-like (PK-like)"/>
    <property type="match status" value="1"/>
</dbReference>
<dbReference type="Gene3D" id="2.30.42.10">
    <property type="match status" value="1"/>
</dbReference>
<dbReference type="eggNOG" id="KOG0606">
    <property type="taxonomic scope" value="Eukaryota"/>
</dbReference>
<dbReference type="SMART" id="SM00228">
    <property type="entry name" value="PDZ"/>
    <property type="match status" value="1"/>
</dbReference>
<feature type="compositionally biased region" description="Polar residues" evidence="15">
    <location>
        <begin position="1363"/>
        <end position="1374"/>
    </location>
</feature>
<protein>
    <recommendedName>
        <fullName evidence="4">non-specific serine/threonine protein kinase</fullName>
        <ecNumber evidence="4">2.7.11.1</ecNumber>
    </recommendedName>
</protein>
<dbReference type="InParanoid" id="G3PU62"/>
<feature type="compositionally biased region" description="Low complexity" evidence="15">
    <location>
        <begin position="1627"/>
        <end position="1644"/>
    </location>
</feature>
<dbReference type="PANTHER" id="PTHR24356:SF150">
    <property type="entry name" value="MICROTUBULE-ASSOCIATED SERINE_THREONINE-PROTEIN KINASE 1"/>
    <property type="match status" value="1"/>
</dbReference>
<dbReference type="EC" id="2.7.11.1" evidence="4"/>
<dbReference type="PANTHER" id="PTHR24356">
    <property type="entry name" value="SERINE/THREONINE-PROTEIN KINASE"/>
    <property type="match status" value="1"/>
</dbReference>
<keyword evidence="8" id="KW-0808">Transferase</keyword>
<dbReference type="PROSITE" id="PS51285">
    <property type="entry name" value="AGC_KINASE_CTER"/>
    <property type="match status" value="1"/>
</dbReference>
<evidence type="ECO:0000256" key="10">
    <source>
        <dbReference type="ARBA" id="ARBA00022777"/>
    </source>
</evidence>
<feature type="region of interest" description="Disordered" evidence="15">
    <location>
        <begin position="121"/>
        <end position="152"/>
    </location>
</feature>
<keyword evidence="10" id="KW-0418">Kinase</keyword>
<keyword evidence="9" id="KW-0547">Nucleotide-binding</keyword>
<feature type="domain" description="AGC-kinase C-terminal" evidence="18">
    <location>
        <begin position="588"/>
        <end position="656"/>
    </location>
</feature>
<feature type="domain" description="PDZ" evidence="17">
    <location>
        <begin position="899"/>
        <end position="987"/>
    </location>
</feature>
<keyword evidence="11" id="KW-0067">ATP-binding</keyword>
<dbReference type="GO" id="GO:0000287">
    <property type="term" value="F:magnesium ion binding"/>
    <property type="evidence" value="ECO:0007669"/>
    <property type="project" value="InterPro"/>
</dbReference>
<dbReference type="PROSITE" id="PS50106">
    <property type="entry name" value="PDZ"/>
    <property type="match status" value="1"/>
</dbReference>
<feature type="region of interest" description="Disordered" evidence="15">
    <location>
        <begin position="665"/>
        <end position="687"/>
    </location>
</feature>
<dbReference type="Pfam" id="PF00069">
    <property type="entry name" value="Pkinase"/>
    <property type="match status" value="1"/>
</dbReference>
<feature type="compositionally biased region" description="Low complexity" evidence="15">
    <location>
        <begin position="1034"/>
        <end position="1062"/>
    </location>
</feature>
<evidence type="ECO:0000256" key="3">
    <source>
        <dbReference type="ARBA" id="ARBA00009903"/>
    </source>
</evidence>
<evidence type="ECO:0000259" key="16">
    <source>
        <dbReference type="PROSITE" id="PS50011"/>
    </source>
</evidence>
<feature type="compositionally biased region" description="Basic and acidic residues" evidence="15">
    <location>
        <begin position="1410"/>
        <end position="1430"/>
    </location>
</feature>
<feature type="region of interest" description="Disordered" evidence="15">
    <location>
        <begin position="762"/>
        <end position="781"/>
    </location>
</feature>
<feature type="region of interest" description="Disordered" evidence="15">
    <location>
        <begin position="1"/>
        <end position="100"/>
    </location>
</feature>
<dbReference type="CDD" id="cd23073">
    <property type="entry name" value="PDZ_MAST1"/>
    <property type="match status" value="1"/>
</dbReference>
<dbReference type="Gene3D" id="1.10.510.10">
    <property type="entry name" value="Transferase(Phosphotransferase) domain 1"/>
    <property type="match status" value="1"/>
</dbReference>
<feature type="compositionally biased region" description="Low complexity" evidence="15">
    <location>
        <begin position="79"/>
        <end position="96"/>
    </location>
</feature>
<dbReference type="InterPro" id="IPR000719">
    <property type="entry name" value="Prot_kinase_dom"/>
</dbReference>
<dbReference type="SUPFAM" id="SSF140482">
    <property type="entry name" value="MAST3 pre-PK domain-like"/>
    <property type="match status" value="1"/>
</dbReference>
<dbReference type="FunFam" id="2.30.42.10:FF:000008">
    <property type="entry name" value="microtubule-associated serine/threonine-protein kinase 4 isoform X2"/>
    <property type="match status" value="1"/>
</dbReference>
<comment type="catalytic activity">
    <reaction evidence="13">
        <text>L-threonyl-[protein] + ATP = O-phospho-L-threonyl-[protein] + ADP + H(+)</text>
        <dbReference type="Rhea" id="RHEA:46608"/>
        <dbReference type="Rhea" id="RHEA-COMP:11060"/>
        <dbReference type="Rhea" id="RHEA-COMP:11605"/>
        <dbReference type="ChEBI" id="CHEBI:15378"/>
        <dbReference type="ChEBI" id="CHEBI:30013"/>
        <dbReference type="ChEBI" id="CHEBI:30616"/>
        <dbReference type="ChEBI" id="CHEBI:61977"/>
        <dbReference type="ChEBI" id="CHEBI:456216"/>
        <dbReference type="EC" id="2.7.11.1"/>
    </reaction>
</comment>
<evidence type="ECO:0000256" key="2">
    <source>
        <dbReference type="ARBA" id="ARBA00004496"/>
    </source>
</evidence>
<feature type="region of interest" description="Disordered" evidence="15">
    <location>
        <begin position="862"/>
        <end position="890"/>
    </location>
</feature>
<dbReference type="OMA" id="TNLYEGF"/>
<evidence type="ECO:0000256" key="12">
    <source>
        <dbReference type="ARBA" id="ARBA00022842"/>
    </source>
</evidence>
<feature type="compositionally biased region" description="Low complexity" evidence="15">
    <location>
        <begin position="1431"/>
        <end position="1445"/>
    </location>
</feature>
<feature type="compositionally biased region" description="Basic and acidic residues" evidence="15">
    <location>
        <begin position="1297"/>
        <end position="1316"/>
    </location>
</feature>
<evidence type="ECO:0000256" key="13">
    <source>
        <dbReference type="ARBA" id="ARBA00047899"/>
    </source>
</evidence>
<sequence>RRVRRRKRNCAPCRTSNRKSLILTSTSPTLPRPHSPLPGHIGHSPLDSPRNFSPSGPAHFSFASSRRADGRRWSLASLPSSGYGTNTPSSTSSSSSQERLHQLPFQPTMDELHFLSKHFGSTESITDDDGGRRSPHARPRSRSLSPGRSPSCYDNEIMMMNHVYKERFPKATAQMEERLAEFIHNYCPESVMPLADGVLSFIHHQVAELSRDCLTKSREGLITSVYFCELQENLEKLLNDAYERSESSELTFVIELVKKLFIIISRPARLLECLEFNPEEFYHLLEAAEDHAKEGQLMKADIPRYIISQLGLTRDPLEGKRQEGIYRFTGSVQHMKIVLFHFAVYLVRHRETRQRFAMKKINKQNLILRNQIQQAFVERDILTFAENPFVVSMFCSFETRRHLCMVMEYVEGEGTSFGLFADAYYAQEGLELLHSCFLSPNSLLITSMGHIKLTDFGLSKMGLMSLTTNLYEGHIEKDAREFLDKQVCGTPEYIAPEVILRQGYGKPVDWWAMGIILYEFLVGCVPFFGDTPEELFGQVITDNIVWPDGDDALPADSQDLISALLQTNPLVRLGTGSAFEVKQHSFFTELDWNSLLRQKAEFIPHLESEEDTSYFDTRSDRYHHINAYDEDDTNDDEPVEISKFSSCSPRFSKVYSSMEHLSQLEHKASNSVSRREHKGPREDKVTKRESLGSFCMRDKSWRTGSPEMKRLSCSESLYMEGEASPPLGARRRFSALMDTHRFASALDGEPDFLSRQTPMKVRGTSLDGTSVPSPTLLEPRGGLKEINGAAAPSVAGRDVMTPLYDPLGPRATNDLVLRRARHQQMCGDGDKRNSRAGSKVTKSASATALSVIIPSVEQHGGFSPLASPMSPHAFSSNHSSRDSSPSRDFCPSVSALRSPITIHRSGKKYGFTLRAIRVYMGDSDIYSVHHIVWHVEERGPAQEAGLCAGDLITHVNGESVHGLVHTEVVELILKSGNKVTVTTTPFENTSIKVGPARKAGYKCKMARRNKRTAAKDGQDSKKRNSLFRKITKQSNLLHTSRSLSSLNRSLSSSESLPGSPTHGLSARSPTQGYRSTPEPSHLETVITSSSQSSSPASSTPNSPAPSQHMRPSSLHGLSPKLHRQYRSARCKSAGNIPLSPLAHTPSPTQSSPPPPPLPGHTVGSSNTTQSFPVKLHSSPPVVRPRPKSAEPPRSPLLKRVQSAEKLGSPLTQSSSTGGLGGPLRKHSLEVQHSEYRKDAFLCELGLQSLLETDGENLPPNPPPPPSSSANPETGVLKPVRRLGRQESPLSRETLLAGRDREERERGRERERERDSDAGTVLERLSRFGAAGSQSSFTRKAHSELAFGAQAGPSSRLCVEPTKPTGSSSLIKTTGSLGGQKGPENVPQSPTDSASKQRDPMGSKSVFSNIKEVKEQLWGRTEPKQEAESRGRPGAAGAALSRSSASTLDKSSVSAASKAGPLSIIKPFKPSGPGGSPRKAGGESGDSRTPDFGSKSPKLAARVLAPVVPPHGQPLLLGKVRQGLGPVNCYRGTLDWEDKCRLEVVEEHSPSPSPSPTSVGPSLCGPSLCKSRPVSPGDKTSFVSQLTTVAKSVLGPIKLGSQDGSKSKEQQTKAAAAAAEERQGGAAGRPDAPAGGRVVVGAAAVTQSPAGSALERAAAGSSRPSM</sequence>
<evidence type="ECO:0000256" key="8">
    <source>
        <dbReference type="ARBA" id="ARBA00022679"/>
    </source>
</evidence>
<dbReference type="Gene3D" id="3.30.200.20">
    <property type="entry name" value="Phosphorylase Kinase, domain 1"/>
    <property type="match status" value="1"/>
</dbReference>
<feature type="domain" description="Protein kinase" evidence="16">
    <location>
        <begin position="317"/>
        <end position="587"/>
    </location>
</feature>
<dbReference type="PROSITE" id="PS50011">
    <property type="entry name" value="PROTEIN_KINASE_DOM"/>
    <property type="match status" value="1"/>
</dbReference>
<evidence type="ECO:0000256" key="7">
    <source>
        <dbReference type="ARBA" id="ARBA00022553"/>
    </source>
</evidence>
<reference evidence="19" key="3">
    <citation type="submission" date="2025-09" db="UniProtKB">
        <authorList>
            <consortium name="Ensembl"/>
        </authorList>
    </citation>
    <scope>IDENTIFICATION</scope>
</reference>
<feature type="compositionally biased region" description="Basic and acidic residues" evidence="15">
    <location>
        <begin position="1013"/>
        <end position="1022"/>
    </location>
</feature>
<dbReference type="SUPFAM" id="SSF50156">
    <property type="entry name" value="PDZ domain-like"/>
    <property type="match status" value="1"/>
</dbReference>
<dbReference type="AlphaFoldDB" id="G3PU62"/>
<comment type="catalytic activity">
    <reaction evidence="14">
        <text>L-seryl-[protein] + ATP = O-phospho-L-seryl-[protein] + ADP + H(+)</text>
        <dbReference type="Rhea" id="RHEA:17989"/>
        <dbReference type="Rhea" id="RHEA-COMP:9863"/>
        <dbReference type="Rhea" id="RHEA-COMP:11604"/>
        <dbReference type="ChEBI" id="CHEBI:15378"/>
        <dbReference type="ChEBI" id="CHEBI:29999"/>
        <dbReference type="ChEBI" id="CHEBI:30616"/>
        <dbReference type="ChEBI" id="CHEBI:83421"/>
        <dbReference type="ChEBI" id="CHEBI:456216"/>
        <dbReference type="EC" id="2.7.11.1"/>
    </reaction>
</comment>
<feature type="region of interest" description="Disordered" evidence="15">
    <location>
        <begin position="1544"/>
        <end position="1579"/>
    </location>
</feature>
<comment type="similarity">
    <text evidence="3">Belongs to the protein kinase superfamily. AGC Ser/Thr protein kinase family.</text>
</comment>
<feature type="compositionally biased region" description="Low complexity" evidence="15">
    <location>
        <begin position="1206"/>
        <end position="1216"/>
    </location>
</feature>
<dbReference type="InterPro" id="IPR000961">
    <property type="entry name" value="AGC-kinase_C"/>
</dbReference>
<evidence type="ECO:0000256" key="1">
    <source>
        <dbReference type="ARBA" id="ARBA00001946"/>
    </source>
</evidence>
<dbReference type="Gene3D" id="1.20.1480.20">
    <property type="entry name" value="MAST3 pre-PK domain-like"/>
    <property type="match status" value="1"/>
</dbReference>
<dbReference type="InterPro" id="IPR023142">
    <property type="entry name" value="MAST_pre-PK_dom_sf"/>
</dbReference>
<dbReference type="Pfam" id="PF00595">
    <property type="entry name" value="PDZ"/>
    <property type="match status" value="1"/>
</dbReference>
<dbReference type="InterPro" id="IPR001478">
    <property type="entry name" value="PDZ"/>
</dbReference>
<dbReference type="Proteomes" id="UP000007635">
    <property type="component" value="Chromosome IX"/>
</dbReference>
<dbReference type="Pfam" id="PF08926">
    <property type="entry name" value="DUF1908"/>
    <property type="match status" value="1"/>
</dbReference>
<feature type="compositionally biased region" description="Low complexity" evidence="15">
    <location>
        <begin position="142"/>
        <end position="151"/>
    </location>
</feature>
<reference evidence="19 20" key="1">
    <citation type="journal article" date="2021" name="G3 (Bethesda)">
        <title>Improved contiguity of the threespine stickleback genome using long-read sequencing.</title>
        <authorList>
            <person name="Nath S."/>
            <person name="Shaw D.E."/>
            <person name="White M.A."/>
        </authorList>
    </citation>
    <scope>NUCLEOTIDE SEQUENCE [LARGE SCALE GENOMIC DNA]</scope>
    <source>
        <strain evidence="19 20">Lake Benthic</strain>
    </source>
</reference>
<dbReference type="GeneTree" id="ENSGT00940000157700"/>
<name>G3PU62_GASAC</name>
<keyword evidence="20" id="KW-1185">Reference proteome</keyword>
<feature type="compositionally biased region" description="Basic residues" evidence="15">
    <location>
        <begin position="999"/>
        <end position="1012"/>
    </location>
</feature>
<evidence type="ECO:0000259" key="18">
    <source>
        <dbReference type="PROSITE" id="PS51285"/>
    </source>
</evidence>
<organism evidence="19 20">
    <name type="scientific">Gasterosteus aculeatus aculeatus</name>
    <name type="common">three-spined stickleback</name>
    <dbReference type="NCBI Taxonomy" id="481459"/>
    <lineage>
        <taxon>Eukaryota</taxon>
        <taxon>Metazoa</taxon>
        <taxon>Chordata</taxon>
        <taxon>Craniata</taxon>
        <taxon>Vertebrata</taxon>
        <taxon>Euteleostomi</taxon>
        <taxon>Actinopterygii</taxon>
        <taxon>Neopterygii</taxon>
        <taxon>Teleostei</taxon>
        <taxon>Neoteleostei</taxon>
        <taxon>Acanthomorphata</taxon>
        <taxon>Eupercaria</taxon>
        <taxon>Perciformes</taxon>
        <taxon>Cottioidei</taxon>
        <taxon>Gasterosteales</taxon>
        <taxon>Gasterosteidae</taxon>
        <taxon>Gasterosteus</taxon>
    </lineage>
</organism>
<accession>G3PU62</accession>
<keyword evidence="5" id="KW-0963">Cytoplasm</keyword>
<dbReference type="Ensembl" id="ENSGACT00000021189.2">
    <property type="protein sequence ID" value="ENSGACP00000021149.2"/>
    <property type="gene ID" value="ENSGACG00000016026.2"/>
</dbReference>
<evidence type="ECO:0000256" key="4">
    <source>
        <dbReference type="ARBA" id="ARBA00012513"/>
    </source>
</evidence>
<feature type="compositionally biased region" description="Low complexity" evidence="15">
    <location>
        <begin position="1465"/>
        <end position="1478"/>
    </location>
</feature>